<gene>
    <name evidence="3" type="ORF">KOW79_021965</name>
</gene>
<dbReference type="AlphaFoldDB" id="A0A9D3S8K1"/>
<feature type="signal peptide" evidence="2">
    <location>
        <begin position="1"/>
        <end position="21"/>
    </location>
</feature>
<reference evidence="3 4" key="1">
    <citation type="submission" date="2021-06" db="EMBL/GenBank/DDBJ databases">
        <title>Chromosome-level genome assembly of the red-tail catfish (Hemibagrus wyckioides).</title>
        <authorList>
            <person name="Shao F."/>
        </authorList>
    </citation>
    <scope>NUCLEOTIDE SEQUENCE [LARGE SCALE GENOMIC DNA]</scope>
    <source>
        <strain evidence="3">EC202008001</strain>
        <tissue evidence="3">Blood</tissue>
    </source>
</reference>
<proteinExistence type="predicted"/>
<dbReference type="Proteomes" id="UP000824219">
    <property type="component" value="Linkage Group LG28"/>
</dbReference>
<organism evidence="3 4">
    <name type="scientific">Hemibagrus wyckioides</name>
    <dbReference type="NCBI Taxonomy" id="337641"/>
    <lineage>
        <taxon>Eukaryota</taxon>
        <taxon>Metazoa</taxon>
        <taxon>Chordata</taxon>
        <taxon>Craniata</taxon>
        <taxon>Vertebrata</taxon>
        <taxon>Euteleostomi</taxon>
        <taxon>Actinopterygii</taxon>
        <taxon>Neopterygii</taxon>
        <taxon>Teleostei</taxon>
        <taxon>Ostariophysi</taxon>
        <taxon>Siluriformes</taxon>
        <taxon>Bagridae</taxon>
        <taxon>Hemibagrus</taxon>
    </lineage>
</organism>
<keyword evidence="2" id="KW-0732">Signal</keyword>
<evidence type="ECO:0000256" key="2">
    <source>
        <dbReference type="SAM" id="SignalP"/>
    </source>
</evidence>
<protein>
    <submittedName>
        <fullName evidence="3">Uncharacterized protein</fullName>
    </submittedName>
</protein>
<dbReference type="EMBL" id="JAHKSW010000028">
    <property type="protein sequence ID" value="KAG7314662.1"/>
    <property type="molecule type" value="Genomic_DNA"/>
</dbReference>
<feature type="compositionally biased region" description="Polar residues" evidence="1">
    <location>
        <begin position="21"/>
        <end position="41"/>
    </location>
</feature>
<name>A0A9D3S8K1_9TELE</name>
<comment type="caution">
    <text evidence="3">The sequence shown here is derived from an EMBL/GenBank/DDBJ whole genome shotgun (WGS) entry which is preliminary data.</text>
</comment>
<sequence length="119" mass="11719">MSKSLYILLILLEAVLHGTDSTVSPAASENPSVSPKPTSVTDLPETSPEPSTDFTVESTSADLSTKAPETSTPDGGSSGNIQNGLTPGEAAGVAVGTIAGVAALGGGIYAGLKYTGKLG</sequence>
<evidence type="ECO:0000256" key="1">
    <source>
        <dbReference type="SAM" id="MobiDB-lite"/>
    </source>
</evidence>
<keyword evidence="4" id="KW-1185">Reference proteome</keyword>
<evidence type="ECO:0000313" key="4">
    <source>
        <dbReference type="Proteomes" id="UP000824219"/>
    </source>
</evidence>
<accession>A0A9D3S8K1</accession>
<feature type="compositionally biased region" description="Polar residues" evidence="1">
    <location>
        <begin position="48"/>
        <end position="85"/>
    </location>
</feature>
<evidence type="ECO:0000313" key="3">
    <source>
        <dbReference type="EMBL" id="KAG7314662.1"/>
    </source>
</evidence>
<feature type="region of interest" description="Disordered" evidence="1">
    <location>
        <begin position="21"/>
        <end position="87"/>
    </location>
</feature>
<feature type="chain" id="PRO_5038822735" evidence="2">
    <location>
        <begin position="22"/>
        <end position="119"/>
    </location>
</feature>